<dbReference type="WBParaSite" id="L893_g26808.t1">
    <property type="protein sequence ID" value="L893_g26808.t1"/>
    <property type="gene ID" value="L893_g26808"/>
</dbReference>
<reference evidence="2" key="1">
    <citation type="submission" date="2016-11" db="UniProtKB">
        <authorList>
            <consortium name="WormBaseParasite"/>
        </authorList>
    </citation>
    <scope>IDENTIFICATION</scope>
</reference>
<dbReference type="Proteomes" id="UP000095287">
    <property type="component" value="Unplaced"/>
</dbReference>
<organism evidence="1 2">
    <name type="scientific">Steinernema glaseri</name>
    <dbReference type="NCBI Taxonomy" id="37863"/>
    <lineage>
        <taxon>Eukaryota</taxon>
        <taxon>Metazoa</taxon>
        <taxon>Ecdysozoa</taxon>
        <taxon>Nematoda</taxon>
        <taxon>Chromadorea</taxon>
        <taxon>Rhabditida</taxon>
        <taxon>Tylenchina</taxon>
        <taxon>Panagrolaimomorpha</taxon>
        <taxon>Strongyloidoidea</taxon>
        <taxon>Steinernematidae</taxon>
        <taxon>Steinernema</taxon>
    </lineage>
</organism>
<evidence type="ECO:0000313" key="1">
    <source>
        <dbReference type="Proteomes" id="UP000095287"/>
    </source>
</evidence>
<name>A0A1I7ZIU0_9BILA</name>
<sequence length="160" mass="18378">MVTADCRSCAVSGTECTGTDWASAQKPLSNFLTESRHPLQQVAQQAAEFVKRLRDTFKPDYERARCEQRLKKVKGGDCCLRGEREMWVAHLARDGSQNLPRREQQLLLDKPNDARAIIRPKKVKTQTPSRNVGYVQTATLLFETVEWLPYLQEMMRQKPV</sequence>
<proteinExistence type="predicted"/>
<accession>A0A1I7ZIU0</accession>
<dbReference type="AlphaFoldDB" id="A0A1I7ZIU0"/>
<protein>
    <submittedName>
        <fullName evidence="2">Transposase</fullName>
    </submittedName>
</protein>
<keyword evidence="1" id="KW-1185">Reference proteome</keyword>
<evidence type="ECO:0000313" key="2">
    <source>
        <dbReference type="WBParaSite" id="L893_g26808.t1"/>
    </source>
</evidence>